<organism evidence="1 2">
    <name type="scientific">Cryobacterium lyxosi</name>
    <dbReference type="NCBI Taxonomy" id="1259228"/>
    <lineage>
        <taxon>Bacteria</taxon>
        <taxon>Bacillati</taxon>
        <taxon>Actinomycetota</taxon>
        <taxon>Actinomycetes</taxon>
        <taxon>Micrococcales</taxon>
        <taxon>Microbacteriaceae</taxon>
        <taxon>Cryobacterium</taxon>
    </lineage>
</organism>
<dbReference type="OrthoDB" id="5149329at2"/>
<protein>
    <submittedName>
        <fullName evidence="1">Uncharacterized protein</fullName>
    </submittedName>
</protein>
<gene>
    <name evidence="1" type="ORF">E3T27_12130</name>
</gene>
<dbReference type="InterPro" id="IPR014717">
    <property type="entry name" value="Transl_elong_EF1B/ribsomal_bS6"/>
</dbReference>
<proteinExistence type="predicted"/>
<dbReference type="Gene3D" id="3.30.70.60">
    <property type="match status" value="1"/>
</dbReference>
<comment type="caution">
    <text evidence="1">The sequence shown here is derived from an EMBL/GenBank/DDBJ whole genome shotgun (WGS) entry which is preliminary data.</text>
</comment>
<dbReference type="Proteomes" id="UP000298424">
    <property type="component" value="Unassembled WGS sequence"/>
</dbReference>
<evidence type="ECO:0000313" key="1">
    <source>
        <dbReference type="EMBL" id="TFD25478.1"/>
    </source>
</evidence>
<accession>A0A4R8ZFT3</accession>
<keyword evidence="2" id="KW-1185">Reference proteome</keyword>
<dbReference type="EMBL" id="SOGT01000012">
    <property type="protein sequence ID" value="TFD25478.1"/>
    <property type="molecule type" value="Genomic_DNA"/>
</dbReference>
<evidence type="ECO:0000313" key="2">
    <source>
        <dbReference type="Proteomes" id="UP000298424"/>
    </source>
</evidence>
<dbReference type="RefSeq" id="WP_104198477.1">
    <property type="nucleotide sequence ID" value="NZ_SOGT01000012.1"/>
</dbReference>
<reference evidence="1 2" key="1">
    <citation type="submission" date="2019-03" db="EMBL/GenBank/DDBJ databases">
        <title>Genomics of glacier-inhabiting Cryobacterium strains.</title>
        <authorList>
            <person name="Liu Q."/>
            <person name="Xin Y.-H."/>
        </authorList>
    </citation>
    <scope>NUCLEOTIDE SEQUENCE [LARGE SCALE GENOMIC DNA]</scope>
    <source>
        <strain evidence="1 2">TMT1-1</strain>
    </source>
</reference>
<sequence>MTRNRLFGAVLILIIGTAVVLGGMLGIAPKLEEIQATTAQREVILAKYAEHEADLIVLKQDFAGIAELRTYLATLQSGVPLDAGIPDFLDELEVIARQNSVTLDSLVISDAVAFQPAVEPAVDSGAVAASGAGADSAAVASAVPATSSALIPENYLAITVALTIAGAHSNLFDFVAGLQHGQRSIAISSVATDTGAGEIVNDMTVLGTIYVLLDPDGVALEH</sequence>
<name>A0A4R8ZFT3_9MICO</name>
<dbReference type="AlphaFoldDB" id="A0A4R8ZFT3"/>